<keyword evidence="3" id="KW-1185">Reference proteome</keyword>
<evidence type="ECO:0000313" key="2">
    <source>
        <dbReference type="EMBL" id="GCE26857.1"/>
    </source>
</evidence>
<evidence type="ECO:0000313" key="3">
    <source>
        <dbReference type="Proteomes" id="UP000287171"/>
    </source>
</evidence>
<evidence type="ECO:0000256" key="1">
    <source>
        <dbReference type="SAM" id="MobiDB-lite"/>
    </source>
</evidence>
<sequence length="149" mass="16156">MTTYQTTLVVGIFENEIQAKNAVDTLRTAGLHYDQVGVAMSSSTNATPDLQADLIKLGIPEEQAKYYDNAYWSGKIVVSVRPDGQENETSDILSSNGAQSYEPQDSVENAPVAESSTPEHAATPETFEDNLDQGTHDEVTPSSTQTEDQ</sequence>
<evidence type="ECO:0008006" key="4">
    <source>
        <dbReference type="Google" id="ProtNLM"/>
    </source>
</evidence>
<protein>
    <recommendedName>
        <fullName evidence="4">General stress protein 17M-like domain-containing protein</fullName>
    </recommendedName>
</protein>
<dbReference type="OrthoDB" id="165093at2"/>
<dbReference type="EMBL" id="BIFT01000001">
    <property type="protein sequence ID" value="GCE26857.1"/>
    <property type="molecule type" value="Genomic_DNA"/>
</dbReference>
<feature type="compositionally biased region" description="Polar residues" evidence="1">
    <location>
        <begin position="90"/>
        <end position="107"/>
    </location>
</feature>
<comment type="caution">
    <text evidence="2">The sequence shown here is derived from an EMBL/GenBank/DDBJ whole genome shotgun (WGS) entry which is preliminary data.</text>
</comment>
<name>A0A402B6A6_9CHLR</name>
<proteinExistence type="predicted"/>
<accession>A0A402B6A6</accession>
<reference evidence="3" key="1">
    <citation type="submission" date="2018-12" db="EMBL/GenBank/DDBJ databases">
        <title>Tengunoibacter tsumagoiensis gen. nov., sp. nov., Dictyobacter kobayashii sp. nov., D. alpinus sp. nov., and D. joshuensis sp. nov. and description of Dictyobacteraceae fam. nov. within the order Ktedonobacterales isolated from Tengu-no-mugimeshi.</title>
        <authorList>
            <person name="Wang C.M."/>
            <person name="Zheng Y."/>
            <person name="Sakai Y."/>
            <person name="Toyoda A."/>
            <person name="Minakuchi Y."/>
            <person name="Abe K."/>
            <person name="Yokota A."/>
            <person name="Yabe S."/>
        </authorList>
    </citation>
    <scope>NUCLEOTIDE SEQUENCE [LARGE SCALE GENOMIC DNA]</scope>
    <source>
        <strain evidence="3">Uno16</strain>
    </source>
</reference>
<dbReference type="RefSeq" id="WP_126627267.1">
    <property type="nucleotide sequence ID" value="NZ_BIFT01000001.1"/>
</dbReference>
<gene>
    <name evidence="2" type="ORF">KDA_23410</name>
</gene>
<dbReference type="Proteomes" id="UP000287171">
    <property type="component" value="Unassembled WGS sequence"/>
</dbReference>
<feature type="compositionally biased region" description="Polar residues" evidence="1">
    <location>
        <begin position="140"/>
        <end position="149"/>
    </location>
</feature>
<organism evidence="2 3">
    <name type="scientific">Dictyobacter alpinus</name>
    <dbReference type="NCBI Taxonomy" id="2014873"/>
    <lineage>
        <taxon>Bacteria</taxon>
        <taxon>Bacillati</taxon>
        <taxon>Chloroflexota</taxon>
        <taxon>Ktedonobacteria</taxon>
        <taxon>Ktedonobacterales</taxon>
        <taxon>Dictyobacteraceae</taxon>
        <taxon>Dictyobacter</taxon>
    </lineage>
</organism>
<feature type="region of interest" description="Disordered" evidence="1">
    <location>
        <begin position="83"/>
        <end position="149"/>
    </location>
</feature>
<dbReference type="AlphaFoldDB" id="A0A402B6A6"/>